<feature type="transmembrane region" description="Helical" evidence="4">
    <location>
        <begin position="34"/>
        <end position="52"/>
    </location>
</feature>
<dbReference type="InterPro" id="IPR012338">
    <property type="entry name" value="Beta-lactam/transpept-like"/>
</dbReference>
<dbReference type="Pfam" id="PF00144">
    <property type="entry name" value="Beta-lactamase"/>
    <property type="match status" value="1"/>
</dbReference>
<name>R8GZZ7_BACCE</name>
<dbReference type="Proteomes" id="UP000014040">
    <property type="component" value="Unassembled WGS sequence"/>
</dbReference>
<dbReference type="EMBL" id="AHES01000077">
    <property type="protein sequence ID" value="EOO66170.1"/>
    <property type="molecule type" value="Genomic_DNA"/>
</dbReference>
<proteinExistence type="predicted"/>
<dbReference type="Gene3D" id="3.40.710.10">
    <property type="entry name" value="DD-peptidase/beta-lactamase superfamily"/>
    <property type="match status" value="1"/>
</dbReference>
<dbReference type="InterPro" id="IPR001466">
    <property type="entry name" value="Beta-lactam-related"/>
</dbReference>
<dbReference type="AlphaFoldDB" id="R8GZZ7"/>
<evidence type="ECO:0000256" key="4">
    <source>
        <dbReference type="SAM" id="Phobius"/>
    </source>
</evidence>
<accession>R8GZZ7</accession>
<dbReference type="SUPFAM" id="SSF56601">
    <property type="entry name" value="beta-lactamase/transpeptidase-like"/>
    <property type="match status" value="1"/>
</dbReference>
<evidence type="ECO:0000256" key="1">
    <source>
        <dbReference type="ARBA" id="ARBA00004370"/>
    </source>
</evidence>
<sequence length="432" mass="48909">MCRGIKLSVNKGKKVIMDQEKNTVNGKVRRPIVYIKRTIILALLFSLVYFMYTKIVAHNKKEETLKAAAEMKKREEIKKIEEVKRQEAEEQRKQKEQEEQIKQAQVIEKPAEGPPQEINENAQLDQYLQSMGFSGTAVIVKNGKVLVNKGYGMANKEKQVPNNSETTFYIGSISKAFVATAIMQLKDQNKLQVEDTVAKYIPDFPQGNSIQLKHLLTHTSGIPEYEQGKEDISHEELIKRIGNQKRIAGPGEKWKYSDSNYSILAYIAEKVSGQPLEEYIKQHIFATAGMKHSGFGKALEQTRFPSTGYKIVNNNMTTPNIPSMSQLYGCGDIYTSAHDLYLFNEALFSGKLISKESYDQMFTAVKKDYGFGWYVDPGSYSNHGVMPGWNCLNGFSKNGSVYVVLLSNIQNNIKSFGKVNNDIYTMLRNIEV</sequence>
<feature type="domain" description="Beta-lactamase-related" evidence="5">
    <location>
        <begin position="125"/>
        <end position="416"/>
    </location>
</feature>
<keyword evidence="2 4" id="KW-0472">Membrane</keyword>
<keyword evidence="4" id="KW-0812">Transmembrane</keyword>
<dbReference type="InterPro" id="IPR050491">
    <property type="entry name" value="AmpC-like"/>
</dbReference>
<feature type="coiled-coil region" evidence="3">
    <location>
        <begin position="66"/>
        <end position="107"/>
    </location>
</feature>
<protein>
    <submittedName>
        <fullName evidence="6">Penicillin-binding protein</fullName>
    </submittedName>
</protein>
<evidence type="ECO:0000256" key="2">
    <source>
        <dbReference type="ARBA" id="ARBA00023136"/>
    </source>
</evidence>
<comment type="subcellular location">
    <subcellularLocation>
        <location evidence="1">Membrane</location>
    </subcellularLocation>
</comment>
<gene>
    <name evidence="6" type="ORF">IIC_05843</name>
</gene>
<evidence type="ECO:0000256" key="3">
    <source>
        <dbReference type="SAM" id="Coils"/>
    </source>
</evidence>
<evidence type="ECO:0000313" key="6">
    <source>
        <dbReference type="EMBL" id="EOO66170.1"/>
    </source>
</evidence>
<dbReference type="PATRIC" id="fig|1053224.3.peg.5878"/>
<reference evidence="6 7" key="1">
    <citation type="submission" date="2012-12" db="EMBL/GenBank/DDBJ databases">
        <title>The Genome Sequence of Bacillus cereus VD021.</title>
        <authorList>
            <consortium name="The Broad Institute Genome Sequencing Platform"/>
            <consortium name="The Broad Institute Genome Sequencing Center for Infectious Disease"/>
            <person name="Feldgarden M."/>
            <person name="Van der Auwera G.A."/>
            <person name="Mahillon J."/>
            <person name="Duprez V."/>
            <person name="Timmery S."/>
            <person name="Mattelet C."/>
            <person name="Dierick K."/>
            <person name="Sun M."/>
            <person name="Yu Z."/>
            <person name="Zhu L."/>
            <person name="Hu X."/>
            <person name="Shank E.B."/>
            <person name="Swiecicka I."/>
            <person name="Hansen B.M."/>
            <person name="Andrup L."/>
            <person name="Walker B."/>
            <person name="Young S.K."/>
            <person name="Zeng Q."/>
            <person name="Gargeya S."/>
            <person name="Fitzgerald M."/>
            <person name="Haas B."/>
            <person name="Abouelleil A."/>
            <person name="Alvarado L."/>
            <person name="Arachchi H.M."/>
            <person name="Berlin A.M."/>
            <person name="Chapman S.B."/>
            <person name="Dewar J."/>
            <person name="Goldberg J."/>
            <person name="Griggs A."/>
            <person name="Gujja S."/>
            <person name="Hansen M."/>
            <person name="Howarth C."/>
            <person name="Imamovic A."/>
            <person name="Larimer J."/>
            <person name="McCowan C."/>
            <person name="Murphy C."/>
            <person name="Neiman D."/>
            <person name="Pearson M."/>
            <person name="Priest M."/>
            <person name="Roberts A."/>
            <person name="Saif S."/>
            <person name="Shea T."/>
            <person name="Sisk P."/>
            <person name="Sykes S."/>
            <person name="Wortman J."/>
            <person name="Nusbaum C."/>
            <person name="Birren B."/>
        </authorList>
    </citation>
    <scope>NUCLEOTIDE SEQUENCE [LARGE SCALE GENOMIC DNA]</scope>
    <source>
        <strain evidence="6 7">VD021</strain>
    </source>
</reference>
<comment type="caution">
    <text evidence="6">The sequence shown here is derived from an EMBL/GenBank/DDBJ whole genome shotgun (WGS) entry which is preliminary data.</text>
</comment>
<dbReference type="PANTHER" id="PTHR46825:SF11">
    <property type="entry name" value="PENICILLIN-BINDING PROTEIN 4"/>
    <property type="match status" value="1"/>
</dbReference>
<organism evidence="6 7">
    <name type="scientific">Bacillus cereus VD021</name>
    <dbReference type="NCBI Taxonomy" id="1053224"/>
    <lineage>
        <taxon>Bacteria</taxon>
        <taxon>Bacillati</taxon>
        <taxon>Bacillota</taxon>
        <taxon>Bacilli</taxon>
        <taxon>Bacillales</taxon>
        <taxon>Bacillaceae</taxon>
        <taxon>Bacillus</taxon>
        <taxon>Bacillus cereus group</taxon>
    </lineage>
</organism>
<evidence type="ECO:0000259" key="5">
    <source>
        <dbReference type="Pfam" id="PF00144"/>
    </source>
</evidence>
<keyword evidence="3" id="KW-0175">Coiled coil</keyword>
<dbReference type="PANTHER" id="PTHR46825">
    <property type="entry name" value="D-ALANYL-D-ALANINE-CARBOXYPEPTIDASE/ENDOPEPTIDASE AMPH"/>
    <property type="match status" value="1"/>
</dbReference>
<evidence type="ECO:0000313" key="7">
    <source>
        <dbReference type="Proteomes" id="UP000014040"/>
    </source>
</evidence>
<dbReference type="GO" id="GO:0016020">
    <property type="term" value="C:membrane"/>
    <property type="evidence" value="ECO:0007669"/>
    <property type="project" value="UniProtKB-SubCell"/>
</dbReference>
<dbReference type="HOGENOM" id="CLU_020027_0_0_9"/>
<dbReference type="MEROPS" id="S12.A21"/>
<keyword evidence="4" id="KW-1133">Transmembrane helix</keyword>
<dbReference type="CDD" id="cd22249">
    <property type="entry name" value="UDM1_RNF168_RNF169-like"/>
    <property type="match status" value="1"/>
</dbReference>